<dbReference type="OrthoDB" id="3543113at2759"/>
<dbReference type="SUPFAM" id="SSF52047">
    <property type="entry name" value="RNI-like"/>
    <property type="match status" value="1"/>
</dbReference>
<dbReference type="InterPro" id="IPR032675">
    <property type="entry name" value="LRR_dom_sf"/>
</dbReference>
<dbReference type="Gene3D" id="3.80.10.10">
    <property type="entry name" value="Ribonuclease Inhibitor"/>
    <property type="match status" value="1"/>
</dbReference>
<organism evidence="1 2">
    <name type="scientific">Jaapia argillacea MUCL 33604</name>
    <dbReference type="NCBI Taxonomy" id="933084"/>
    <lineage>
        <taxon>Eukaryota</taxon>
        <taxon>Fungi</taxon>
        <taxon>Dikarya</taxon>
        <taxon>Basidiomycota</taxon>
        <taxon>Agaricomycotina</taxon>
        <taxon>Agaricomycetes</taxon>
        <taxon>Agaricomycetidae</taxon>
        <taxon>Jaapiales</taxon>
        <taxon>Jaapiaceae</taxon>
        <taxon>Jaapia</taxon>
    </lineage>
</organism>
<sequence>MHQCLQIREILSNIFENVNRGKDPTRCATLAGLARTCQVFHDPALDILWDKISDLAHLIKCMPSDSWIEEESPGGATITFTRSLAPPDWIRFQAYAARIKILVAGTGHSYFVANRVRRASSVDIKAFRALSIFRPLCVLFPSLKELEWRYASAEMFPYIHLFLAPGLLKFSLPKWPDRGMEQTTFLKSLAVISPLVDTFLLPFNQPDVVAPSAMAIIPDFAQLHTLTLGFDSLTPRHFVPLSRIARLRILHLQIYGDVGPIRTQDLEREAQTLPEITSPPQRFASLRVLGMNEAPLSTCTEIIRWMSPANLEELYLCPRNAPSPPSLESHLQVISQCVSWTSLRDFDLSVLVGSTFILPQDSVIIQPIILKPLLSFKNIRRFVFDCGTPLTLDNAILDDIAAAWPKLEELDLGETTGEDEFVSKVTLEGLVPFATRCPDLRTLRLLLDADDALVGRQKPGSGVSNHSLRSLELGRSCISESGAGAVAAFLSDLFPKLKTIVAWRDEDLDESFSVREWANVENLHSVFVRVREQERLHWARSGTSSPS</sequence>
<dbReference type="Proteomes" id="UP000027265">
    <property type="component" value="Unassembled WGS sequence"/>
</dbReference>
<evidence type="ECO:0000313" key="1">
    <source>
        <dbReference type="EMBL" id="KDQ62042.1"/>
    </source>
</evidence>
<evidence type="ECO:0008006" key="3">
    <source>
        <dbReference type="Google" id="ProtNLM"/>
    </source>
</evidence>
<dbReference type="AlphaFoldDB" id="A0A067QEW5"/>
<protein>
    <recommendedName>
        <fullName evidence="3">F-box domain-containing protein</fullName>
    </recommendedName>
</protein>
<accession>A0A067QEW5</accession>
<reference evidence="2" key="1">
    <citation type="journal article" date="2014" name="Proc. Natl. Acad. Sci. U.S.A.">
        <title>Extensive sampling of basidiomycete genomes demonstrates inadequacy of the white-rot/brown-rot paradigm for wood decay fungi.</title>
        <authorList>
            <person name="Riley R."/>
            <person name="Salamov A.A."/>
            <person name="Brown D.W."/>
            <person name="Nagy L.G."/>
            <person name="Floudas D."/>
            <person name="Held B.W."/>
            <person name="Levasseur A."/>
            <person name="Lombard V."/>
            <person name="Morin E."/>
            <person name="Otillar R."/>
            <person name="Lindquist E.A."/>
            <person name="Sun H."/>
            <person name="LaButti K.M."/>
            <person name="Schmutz J."/>
            <person name="Jabbour D."/>
            <person name="Luo H."/>
            <person name="Baker S.E."/>
            <person name="Pisabarro A.G."/>
            <person name="Walton J.D."/>
            <person name="Blanchette R.A."/>
            <person name="Henrissat B."/>
            <person name="Martin F."/>
            <person name="Cullen D."/>
            <person name="Hibbett D.S."/>
            <person name="Grigoriev I.V."/>
        </authorList>
    </citation>
    <scope>NUCLEOTIDE SEQUENCE [LARGE SCALE GENOMIC DNA]</scope>
    <source>
        <strain evidence="2">MUCL 33604</strain>
    </source>
</reference>
<name>A0A067QEW5_9AGAM</name>
<keyword evidence="2" id="KW-1185">Reference proteome</keyword>
<dbReference type="InParanoid" id="A0A067QEW5"/>
<dbReference type="EMBL" id="KL197711">
    <property type="protein sequence ID" value="KDQ62042.1"/>
    <property type="molecule type" value="Genomic_DNA"/>
</dbReference>
<gene>
    <name evidence="1" type="ORF">JAAARDRAFT_203263</name>
</gene>
<dbReference type="HOGENOM" id="CLU_021164_0_2_1"/>
<dbReference type="STRING" id="933084.A0A067QEW5"/>
<evidence type="ECO:0000313" key="2">
    <source>
        <dbReference type="Proteomes" id="UP000027265"/>
    </source>
</evidence>
<proteinExistence type="predicted"/>